<dbReference type="Gene3D" id="1.20.144.10">
    <property type="entry name" value="Phosphatidic acid phosphatase type 2/haloperoxidase"/>
    <property type="match status" value="1"/>
</dbReference>
<dbReference type="SUPFAM" id="SSF48317">
    <property type="entry name" value="Acid phosphatase/Vanadium-dependent haloperoxidase"/>
    <property type="match status" value="1"/>
</dbReference>
<dbReference type="AlphaFoldDB" id="A0A7V4U3B3"/>
<dbReference type="EMBL" id="DRQG01000097">
    <property type="protein sequence ID" value="HGY56109.1"/>
    <property type="molecule type" value="Genomic_DNA"/>
</dbReference>
<dbReference type="SMART" id="SM00014">
    <property type="entry name" value="acidPPc"/>
    <property type="match status" value="1"/>
</dbReference>
<feature type="transmembrane region" description="Helical" evidence="1">
    <location>
        <begin position="151"/>
        <end position="169"/>
    </location>
</feature>
<evidence type="ECO:0000256" key="1">
    <source>
        <dbReference type="SAM" id="Phobius"/>
    </source>
</evidence>
<keyword evidence="1" id="KW-0472">Membrane</keyword>
<organism evidence="3">
    <name type="scientific">Caldithrix abyssi</name>
    <dbReference type="NCBI Taxonomy" id="187145"/>
    <lineage>
        <taxon>Bacteria</taxon>
        <taxon>Pseudomonadati</taxon>
        <taxon>Calditrichota</taxon>
        <taxon>Calditrichia</taxon>
        <taxon>Calditrichales</taxon>
        <taxon>Calditrichaceae</taxon>
        <taxon>Caldithrix</taxon>
    </lineage>
</organism>
<dbReference type="InterPro" id="IPR036938">
    <property type="entry name" value="PAP2/HPO_sf"/>
</dbReference>
<feature type="domain" description="Phosphatidic acid phosphatase type 2/haloperoxidase" evidence="2">
    <location>
        <begin position="77"/>
        <end position="190"/>
    </location>
</feature>
<dbReference type="PANTHER" id="PTHR14969:SF13">
    <property type="entry name" value="AT30094P"/>
    <property type="match status" value="1"/>
</dbReference>
<dbReference type="PANTHER" id="PTHR14969">
    <property type="entry name" value="SPHINGOSINE-1-PHOSPHATE PHOSPHOHYDROLASE"/>
    <property type="match status" value="1"/>
</dbReference>
<sequence>MKSKTTLRDPWIVIPAVLTTTFLLLVYVMDWNHPLFLYLNHISHYSGEALWANITILGDTLVTAVLILPLLKKRSEIIWTLLFAGVLALLVSQGLKTLLQMPRPPAVLDKNLFHIIGPALTQRSFPSGHTTTVFTVAFVLILYIRRNALRIFYFTTALVIGLSRIVVGVHWPLDILGGILTAVLSALVGLHLFNRVKERIPSVNPIYLSMIIMAAALVLLFFHNTRYPQAEVLQAVIAIFAITNTGFFMVKQLKG</sequence>
<feature type="transmembrane region" description="Helical" evidence="1">
    <location>
        <begin position="49"/>
        <end position="70"/>
    </location>
</feature>
<evidence type="ECO:0000259" key="2">
    <source>
        <dbReference type="SMART" id="SM00014"/>
    </source>
</evidence>
<gene>
    <name evidence="3" type="ORF">ENK44_10420</name>
</gene>
<feature type="transmembrane region" description="Helical" evidence="1">
    <location>
        <begin position="232"/>
        <end position="250"/>
    </location>
</feature>
<dbReference type="Pfam" id="PF01569">
    <property type="entry name" value="PAP2"/>
    <property type="match status" value="1"/>
</dbReference>
<feature type="transmembrane region" description="Helical" evidence="1">
    <location>
        <begin position="12"/>
        <end position="29"/>
    </location>
</feature>
<accession>A0A7V4U3B3</accession>
<reference evidence="3" key="1">
    <citation type="journal article" date="2020" name="mSystems">
        <title>Genome- and Community-Level Interaction Insights into Carbon Utilization and Element Cycling Functions of Hydrothermarchaeota in Hydrothermal Sediment.</title>
        <authorList>
            <person name="Zhou Z."/>
            <person name="Liu Y."/>
            <person name="Xu W."/>
            <person name="Pan J."/>
            <person name="Luo Z.H."/>
            <person name="Li M."/>
        </authorList>
    </citation>
    <scope>NUCLEOTIDE SEQUENCE [LARGE SCALE GENOMIC DNA]</scope>
    <source>
        <strain evidence="3">HyVt-577</strain>
    </source>
</reference>
<protein>
    <submittedName>
        <fullName evidence="3">Phosphatase PAP2 family protein</fullName>
    </submittedName>
</protein>
<dbReference type="Proteomes" id="UP000885779">
    <property type="component" value="Unassembled WGS sequence"/>
</dbReference>
<feature type="transmembrane region" description="Helical" evidence="1">
    <location>
        <begin position="77"/>
        <end position="95"/>
    </location>
</feature>
<keyword evidence="1" id="KW-1133">Transmembrane helix</keyword>
<comment type="caution">
    <text evidence="3">The sequence shown here is derived from an EMBL/GenBank/DDBJ whole genome shotgun (WGS) entry which is preliminary data.</text>
</comment>
<name>A0A7V4U3B3_CALAY</name>
<keyword evidence="1" id="KW-0812">Transmembrane</keyword>
<feature type="transmembrane region" description="Helical" evidence="1">
    <location>
        <begin position="175"/>
        <end position="194"/>
    </location>
</feature>
<feature type="transmembrane region" description="Helical" evidence="1">
    <location>
        <begin position="206"/>
        <end position="226"/>
    </location>
</feature>
<dbReference type="InterPro" id="IPR000326">
    <property type="entry name" value="PAP2/HPO"/>
</dbReference>
<feature type="transmembrane region" description="Helical" evidence="1">
    <location>
        <begin position="127"/>
        <end position="144"/>
    </location>
</feature>
<proteinExistence type="predicted"/>
<evidence type="ECO:0000313" key="3">
    <source>
        <dbReference type="EMBL" id="HGY56109.1"/>
    </source>
</evidence>